<dbReference type="InterPro" id="IPR036046">
    <property type="entry name" value="Acylphosphatase-like_dom_sf"/>
</dbReference>
<feature type="domain" description="BLUF" evidence="1">
    <location>
        <begin position="1"/>
        <end position="32"/>
    </location>
</feature>
<dbReference type="Gene3D" id="3.30.70.100">
    <property type="match status" value="1"/>
</dbReference>
<dbReference type="AlphaFoldDB" id="A0A0B1ZAR0"/>
<dbReference type="OrthoDB" id="196105at2"/>
<proteinExistence type="predicted"/>
<protein>
    <recommendedName>
        <fullName evidence="1">BLUF domain-containing protein</fullName>
    </recommendedName>
</protein>
<dbReference type="PROSITE" id="PS50925">
    <property type="entry name" value="BLUF"/>
    <property type="match status" value="1"/>
</dbReference>
<evidence type="ECO:0000259" key="1">
    <source>
        <dbReference type="PROSITE" id="PS50925"/>
    </source>
</evidence>
<sequence>MAGIMIDRRHCEVRIVRKCEIDARSWPLWRMARFDREHFALTRVTPILEQALESGDPASLRKLERLIEEFATTFRPPTGATPS</sequence>
<name>A0A0B1ZAR0_9SPHN</name>
<organism evidence="2 3">
    <name type="scientific">Novosphingobium malaysiense</name>
    <dbReference type="NCBI Taxonomy" id="1348853"/>
    <lineage>
        <taxon>Bacteria</taxon>
        <taxon>Pseudomonadati</taxon>
        <taxon>Pseudomonadota</taxon>
        <taxon>Alphaproteobacteria</taxon>
        <taxon>Sphingomonadales</taxon>
        <taxon>Sphingomonadaceae</taxon>
        <taxon>Novosphingobium</taxon>
    </lineage>
</organism>
<dbReference type="GO" id="GO:0009882">
    <property type="term" value="F:blue light photoreceptor activity"/>
    <property type="evidence" value="ECO:0007669"/>
    <property type="project" value="InterPro"/>
</dbReference>
<keyword evidence="3" id="KW-1185">Reference proteome</keyword>
<comment type="caution">
    <text evidence="2">The sequence shown here is derived from an EMBL/GenBank/DDBJ whole genome shotgun (WGS) entry which is preliminary data.</text>
</comment>
<dbReference type="GO" id="GO:0071949">
    <property type="term" value="F:FAD binding"/>
    <property type="evidence" value="ECO:0007669"/>
    <property type="project" value="InterPro"/>
</dbReference>
<gene>
    <name evidence="2" type="ORF">LK12_23365</name>
</gene>
<evidence type="ECO:0000313" key="2">
    <source>
        <dbReference type="EMBL" id="KHK88082.1"/>
    </source>
</evidence>
<dbReference type="STRING" id="1348853.LK12_23365"/>
<dbReference type="EMBL" id="JTDI01000029">
    <property type="protein sequence ID" value="KHK88082.1"/>
    <property type="molecule type" value="Genomic_DNA"/>
</dbReference>
<accession>A0A0B1ZAR0</accession>
<reference evidence="2 3" key="1">
    <citation type="submission" date="2014-10" db="EMBL/GenBank/DDBJ databases">
        <title>Genome sequence of Novosphingobium malaysiense MUSC 273(T).</title>
        <authorList>
            <person name="Lee L.-H."/>
        </authorList>
    </citation>
    <scope>NUCLEOTIDE SEQUENCE [LARGE SCALE GENOMIC DNA]</scope>
    <source>
        <strain evidence="2 3">MUSC 273</strain>
    </source>
</reference>
<dbReference type="InterPro" id="IPR007024">
    <property type="entry name" value="BLUF_domain"/>
</dbReference>
<dbReference type="SUPFAM" id="SSF54975">
    <property type="entry name" value="Acylphosphatase/BLUF domain-like"/>
    <property type="match status" value="1"/>
</dbReference>
<dbReference type="Proteomes" id="UP000031057">
    <property type="component" value="Unassembled WGS sequence"/>
</dbReference>
<evidence type="ECO:0000313" key="3">
    <source>
        <dbReference type="Proteomes" id="UP000031057"/>
    </source>
</evidence>